<keyword evidence="3 5" id="KW-1133">Transmembrane helix</keyword>
<feature type="transmembrane region" description="Helical" evidence="5">
    <location>
        <begin position="179"/>
        <end position="196"/>
    </location>
</feature>
<dbReference type="GO" id="GO:0016874">
    <property type="term" value="F:ligase activity"/>
    <property type="evidence" value="ECO:0007669"/>
    <property type="project" value="UniProtKB-KW"/>
</dbReference>
<evidence type="ECO:0000256" key="2">
    <source>
        <dbReference type="ARBA" id="ARBA00022692"/>
    </source>
</evidence>
<comment type="subcellular location">
    <subcellularLocation>
        <location evidence="1">Membrane</location>
        <topology evidence="1">Multi-pass membrane protein</topology>
    </subcellularLocation>
</comment>
<feature type="transmembrane region" description="Helical" evidence="5">
    <location>
        <begin position="48"/>
        <end position="66"/>
    </location>
</feature>
<evidence type="ECO:0000256" key="1">
    <source>
        <dbReference type="ARBA" id="ARBA00004141"/>
    </source>
</evidence>
<feature type="transmembrane region" description="Helical" evidence="5">
    <location>
        <begin position="78"/>
        <end position="99"/>
    </location>
</feature>
<dbReference type="InterPro" id="IPR051533">
    <property type="entry name" value="WaaL-like"/>
</dbReference>
<dbReference type="OrthoDB" id="6017565at2"/>
<feature type="domain" description="O-antigen ligase-related" evidence="6">
    <location>
        <begin position="210"/>
        <end position="342"/>
    </location>
</feature>
<dbReference type="PANTHER" id="PTHR37422">
    <property type="entry name" value="TEICHURONIC ACID BIOSYNTHESIS PROTEIN TUAE"/>
    <property type="match status" value="1"/>
</dbReference>
<gene>
    <name evidence="7" type="ORF">DZC52_04220</name>
</gene>
<dbReference type="EMBL" id="QUZK01000018">
    <property type="protein sequence ID" value="RFF31572.1"/>
    <property type="molecule type" value="Genomic_DNA"/>
</dbReference>
<dbReference type="RefSeq" id="WP_116649878.1">
    <property type="nucleotide sequence ID" value="NZ_QUZK01000018.1"/>
</dbReference>
<feature type="transmembrane region" description="Helical" evidence="5">
    <location>
        <begin position="366"/>
        <end position="386"/>
    </location>
</feature>
<evidence type="ECO:0000256" key="4">
    <source>
        <dbReference type="ARBA" id="ARBA00023136"/>
    </source>
</evidence>
<feature type="transmembrane region" description="Helical" evidence="5">
    <location>
        <begin position="225"/>
        <end position="240"/>
    </location>
</feature>
<keyword evidence="7" id="KW-0436">Ligase</keyword>
<keyword evidence="8" id="KW-1185">Reference proteome</keyword>
<evidence type="ECO:0000259" key="6">
    <source>
        <dbReference type="Pfam" id="PF04932"/>
    </source>
</evidence>
<feature type="transmembrane region" description="Helical" evidence="5">
    <location>
        <begin position="136"/>
        <end position="159"/>
    </location>
</feature>
<evidence type="ECO:0000256" key="5">
    <source>
        <dbReference type="SAM" id="Phobius"/>
    </source>
</evidence>
<feature type="transmembrane region" description="Helical" evidence="5">
    <location>
        <begin position="335"/>
        <end position="354"/>
    </location>
</feature>
<evidence type="ECO:0000256" key="3">
    <source>
        <dbReference type="ARBA" id="ARBA00022989"/>
    </source>
</evidence>
<dbReference type="AlphaFoldDB" id="A0A3E1KAU6"/>
<sequence length="423" mass="47107">MSQAATVPLARPFEHASRRSQNWALYLFVILIPLQNIYLQYIPNPGKGFNFLNVMFAASLLMALRCRGGLVRGSGVNGWMMAYVALSMLALFKGFGFVAEPEGHGQYLKDHLIAVSFLFLAQMSVLDWAGWRRLYLASLVPLPYMLFVVMDQNAAVGAWHYSDQLRINGTFMELGANEMGAFFVTASLVALGFVVGLRSVPRWRLLCLAAAGLAVTGVVLSYSRTAYVALLAAAVLLLVMPRFRLRLLMPVFVAVLVLPMMLPHSAVERFESISIEKGQRDESTENRFHFWEVAEEQFVKRPLLGTGFHTFHHGEINPLEMDTHNFFLRELVEKGIVGALVLAALLLSVLRLCWRGFRAATPGSHYYGFMIGLTAAFVALMIGNVFGDRFTHYPMIAHFWLYVGLALRGLQLHFAAPARGAGP</sequence>
<dbReference type="InterPro" id="IPR007016">
    <property type="entry name" value="O-antigen_ligase-rel_domated"/>
</dbReference>
<feature type="transmembrane region" description="Helical" evidence="5">
    <location>
        <begin position="23"/>
        <end position="42"/>
    </location>
</feature>
<dbReference type="Proteomes" id="UP000260351">
    <property type="component" value="Unassembled WGS sequence"/>
</dbReference>
<organism evidence="7 8">
    <name type="scientific">Wenzhouxiangella sediminis</name>
    <dbReference type="NCBI Taxonomy" id="1792836"/>
    <lineage>
        <taxon>Bacteria</taxon>
        <taxon>Pseudomonadati</taxon>
        <taxon>Pseudomonadota</taxon>
        <taxon>Gammaproteobacteria</taxon>
        <taxon>Chromatiales</taxon>
        <taxon>Wenzhouxiangellaceae</taxon>
        <taxon>Wenzhouxiangella</taxon>
    </lineage>
</organism>
<reference evidence="7 8" key="1">
    <citation type="submission" date="2018-08" db="EMBL/GenBank/DDBJ databases">
        <title>Wenzhouxiangella salilacus sp. nov., a novel bacterium isolated from a saline lake in Xinjiang Province, China.</title>
        <authorList>
            <person name="Han S."/>
        </authorList>
    </citation>
    <scope>NUCLEOTIDE SEQUENCE [LARGE SCALE GENOMIC DNA]</scope>
    <source>
        <strain evidence="7 8">XDB06</strain>
    </source>
</reference>
<feature type="transmembrane region" description="Helical" evidence="5">
    <location>
        <begin position="111"/>
        <end position="129"/>
    </location>
</feature>
<dbReference type="PANTHER" id="PTHR37422:SF13">
    <property type="entry name" value="LIPOPOLYSACCHARIDE BIOSYNTHESIS PROTEIN PA4999-RELATED"/>
    <property type="match status" value="1"/>
</dbReference>
<accession>A0A3E1KAU6</accession>
<protein>
    <submittedName>
        <fullName evidence="7">O-antigen ligase family protein</fullName>
    </submittedName>
</protein>
<dbReference type="Pfam" id="PF04932">
    <property type="entry name" value="Wzy_C"/>
    <property type="match status" value="1"/>
</dbReference>
<keyword evidence="2 5" id="KW-0812">Transmembrane</keyword>
<proteinExistence type="predicted"/>
<comment type="caution">
    <text evidence="7">The sequence shown here is derived from an EMBL/GenBank/DDBJ whole genome shotgun (WGS) entry which is preliminary data.</text>
</comment>
<dbReference type="GO" id="GO:0016020">
    <property type="term" value="C:membrane"/>
    <property type="evidence" value="ECO:0007669"/>
    <property type="project" value="UniProtKB-SubCell"/>
</dbReference>
<name>A0A3E1KAU6_9GAMM</name>
<evidence type="ECO:0000313" key="7">
    <source>
        <dbReference type="EMBL" id="RFF31572.1"/>
    </source>
</evidence>
<keyword evidence="4 5" id="KW-0472">Membrane</keyword>
<feature type="transmembrane region" description="Helical" evidence="5">
    <location>
        <begin position="247"/>
        <end position="267"/>
    </location>
</feature>
<evidence type="ECO:0000313" key="8">
    <source>
        <dbReference type="Proteomes" id="UP000260351"/>
    </source>
</evidence>